<feature type="signal peptide" evidence="1">
    <location>
        <begin position="1"/>
        <end position="19"/>
    </location>
</feature>
<evidence type="ECO:0000256" key="1">
    <source>
        <dbReference type="SAM" id="SignalP"/>
    </source>
</evidence>
<organism evidence="2 3">
    <name type="scientific">Duganella phyllosphaerae</name>
    <dbReference type="NCBI Taxonomy" id="762836"/>
    <lineage>
        <taxon>Bacteria</taxon>
        <taxon>Pseudomonadati</taxon>
        <taxon>Pseudomonadota</taxon>
        <taxon>Betaproteobacteria</taxon>
        <taxon>Burkholderiales</taxon>
        <taxon>Oxalobacteraceae</taxon>
        <taxon>Telluria group</taxon>
        <taxon>Duganella</taxon>
    </lineage>
</organism>
<dbReference type="PROSITE" id="PS51257">
    <property type="entry name" value="PROKAR_LIPOPROTEIN"/>
    <property type="match status" value="1"/>
</dbReference>
<evidence type="ECO:0000313" key="3">
    <source>
        <dbReference type="Proteomes" id="UP000175989"/>
    </source>
</evidence>
<keyword evidence="1" id="KW-0732">Signal</keyword>
<dbReference type="OrthoDB" id="8537668at2"/>
<gene>
    <name evidence="2" type="ORF">DUPY_02370</name>
</gene>
<accession>A0A1E7X7A6</accession>
<name>A0A1E7X7A6_9BURK</name>
<dbReference type="AlphaFoldDB" id="A0A1E7X7A6"/>
<keyword evidence="3" id="KW-1185">Reference proteome</keyword>
<dbReference type="PATRIC" id="fig|762836.4.peg.249"/>
<dbReference type="EMBL" id="LROM01000024">
    <property type="protein sequence ID" value="OFA08995.1"/>
    <property type="molecule type" value="Genomic_DNA"/>
</dbReference>
<evidence type="ECO:0008006" key="4">
    <source>
        <dbReference type="Google" id="ProtNLM"/>
    </source>
</evidence>
<comment type="caution">
    <text evidence="2">The sequence shown here is derived from an EMBL/GenBank/DDBJ whole genome shotgun (WGS) entry which is preliminary data.</text>
</comment>
<sequence>MRLFFVMLAACTLAGCALSPPGTPYWDTHFGANARLALAAQVIDADASRNPDPVAGIDGKAAQQGYVRYQKSFSDPPPQPTFVITAK</sequence>
<dbReference type="RefSeq" id="WP_070245897.1">
    <property type="nucleotide sequence ID" value="NZ_LROM01000024.1"/>
</dbReference>
<dbReference type="Proteomes" id="UP000175989">
    <property type="component" value="Unassembled WGS sequence"/>
</dbReference>
<feature type="chain" id="PRO_5009208478" description="Lipoprotein" evidence="1">
    <location>
        <begin position="20"/>
        <end position="87"/>
    </location>
</feature>
<proteinExistence type="predicted"/>
<reference evidence="3" key="1">
    <citation type="journal article" date="2016" name="Front. Microbiol.">
        <title>Molecular Keys to the Janthinobacterium and Duganella spp. Interaction with the Plant Pathogen Fusarium graminearum.</title>
        <authorList>
            <person name="Haack F.S."/>
            <person name="Poehlein A."/>
            <person name="Kroger C."/>
            <person name="Voigt C.A."/>
            <person name="Piepenbring M."/>
            <person name="Bode H.B."/>
            <person name="Daniel R."/>
            <person name="Schafer W."/>
            <person name="Streit W.R."/>
        </authorList>
    </citation>
    <scope>NUCLEOTIDE SEQUENCE [LARGE SCALE GENOMIC DNA]</scope>
    <source>
        <strain evidence="3">T54</strain>
    </source>
</reference>
<protein>
    <recommendedName>
        <fullName evidence="4">Lipoprotein</fullName>
    </recommendedName>
</protein>
<evidence type="ECO:0000313" key="2">
    <source>
        <dbReference type="EMBL" id="OFA08995.1"/>
    </source>
</evidence>